<reference evidence="3" key="1">
    <citation type="submission" date="2021-01" db="EMBL/GenBank/DDBJ databases">
        <title>Adiantum capillus-veneris genome.</title>
        <authorList>
            <person name="Fang Y."/>
            <person name="Liao Q."/>
        </authorList>
    </citation>
    <scope>NUCLEOTIDE SEQUENCE</scope>
    <source>
        <strain evidence="3">H3</strain>
        <tissue evidence="3">Leaf</tissue>
    </source>
</reference>
<organism evidence="3 4">
    <name type="scientific">Adiantum capillus-veneris</name>
    <name type="common">Maidenhair fern</name>
    <dbReference type="NCBI Taxonomy" id="13818"/>
    <lineage>
        <taxon>Eukaryota</taxon>
        <taxon>Viridiplantae</taxon>
        <taxon>Streptophyta</taxon>
        <taxon>Embryophyta</taxon>
        <taxon>Tracheophyta</taxon>
        <taxon>Polypodiopsida</taxon>
        <taxon>Polypodiidae</taxon>
        <taxon>Polypodiales</taxon>
        <taxon>Pteridineae</taxon>
        <taxon>Pteridaceae</taxon>
        <taxon>Vittarioideae</taxon>
        <taxon>Adiantum</taxon>
    </lineage>
</organism>
<evidence type="ECO:0000256" key="1">
    <source>
        <dbReference type="ARBA" id="ARBA00008511"/>
    </source>
</evidence>
<name>A0A9D4Z661_ADICA</name>
<gene>
    <name evidence="3" type="ORF">GOP47_0020533</name>
</gene>
<evidence type="ECO:0000313" key="3">
    <source>
        <dbReference type="EMBL" id="KAI5063863.1"/>
    </source>
</evidence>
<evidence type="ECO:0000259" key="2">
    <source>
        <dbReference type="Pfam" id="PF08190"/>
    </source>
</evidence>
<dbReference type="PANTHER" id="PTHR22997:SF0">
    <property type="entry name" value="PIH1 DOMAIN-CONTAINING PROTEIN 1"/>
    <property type="match status" value="1"/>
</dbReference>
<dbReference type="Pfam" id="PF08190">
    <property type="entry name" value="PIH1"/>
    <property type="match status" value="1"/>
</dbReference>
<feature type="domain" description="PIH1 N-terminal" evidence="2">
    <location>
        <begin position="24"/>
        <end position="126"/>
    </location>
</feature>
<dbReference type="GO" id="GO:0005737">
    <property type="term" value="C:cytoplasm"/>
    <property type="evidence" value="ECO:0007669"/>
    <property type="project" value="TreeGrafter"/>
</dbReference>
<keyword evidence="4" id="KW-1185">Reference proteome</keyword>
<proteinExistence type="inferred from homology"/>
<dbReference type="OrthoDB" id="546764at2759"/>
<dbReference type="EMBL" id="JABFUD020000020">
    <property type="protein sequence ID" value="KAI5063863.1"/>
    <property type="molecule type" value="Genomic_DNA"/>
</dbReference>
<dbReference type="InterPro" id="IPR012981">
    <property type="entry name" value="PIH1_N"/>
</dbReference>
<protein>
    <recommendedName>
        <fullName evidence="2">PIH1 N-terminal domain-containing protein</fullName>
    </recommendedName>
</protein>
<accession>A0A9D4Z661</accession>
<dbReference type="AlphaFoldDB" id="A0A9D4Z661"/>
<dbReference type="InterPro" id="IPR050734">
    <property type="entry name" value="PIH1/Kintoun_subfamily"/>
</dbReference>
<evidence type="ECO:0000313" key="4">
    <source>
        <dbReference type="Proteomes" id="UP000886520"/>
    </source>
</evidence>
<dbReference type="PANTHER" id="PTHR22997">
    <property type="entry name" value="PIH1 DOMAIN-CONTAINING PROTEIN 1"/>
    <property type="match status" value="1"/>
</dbReference>
<comment type="caution">
    <text evidence="3">The sequence shown here is derived from an EMBL/GenBank/DDBJ whole genome shotgun (WGS) entry which is preliminary data.</text>
</comment>
<sequence>MARRVSTTEFKEQTSENALVLDGEAESYIKMVEEQSRGGLSMKGKDLVIPTPEFCVKTHDRNTNSKLFINVCHSDKIELPQNKKRVDGSGVDWHIPFSLSPIRKDKDKGGADCIDVDYVVNQEAASGLPKSGSRPLAQQERAARMVKWLQGGAVARARWAIVDGSTADGLHEAPSVAARWHPLYAPGLLGFAGCVGPPETARCPTVLTGLSQQNKSLQGQQGAYNL</sequence>
<comment type="similarity">
    <text evidence="1">Belongs to the PIH1 family.</text>
</comment>
<dbReference type="Proteomes" id="UP000886520">
    <property type="component" value="Chromosome 20"/>
</dbReference>